<organism evidence="2 3">
    <name type="scientific">Roseofilum capinflatum BLCC-M114</name>
    <dbReference type="NCBI Taxonomy" id="3022440"/>
    <lineage>
        <taxon>Bacteria</taxon>
        <taxon>Bacillati</taxon>
        <taxon>Cyanobacteriota</taxon>
        <taxon>Cyanophyceae</taxon>
        <taxon>Desertifilales</taxon>
        <taxon>Desertifilaceae</taxon>
        <taxon>Roseofilum</taxon>
        <taxon>Roseofilum capinflatum</taxon>
    </lineage>
</organism>
<dbReference type="Gene3D" id="3.20.20.100">
    <property type="entry name" value="NADP-dependent oxidoreductase domain"/>
    <property type="match status" value="1"/>
</dbReference>
<dbReference type="SUPFAM" id="SSF51430">
    <property type="entry name" value="NAD(P)-linked oxidoreductase"/>
    <property type="match status" value="1"/>
</dbReference>
<dbReference type="RefSeq" id="WP_283765075.1">
    <property type="nucleotide sequence ID" value="NZ_JAQOSO010000003.1"/>
</dbReference>
<dbReference type="InterPro" id="IPR023210">
    <property type="entry name" value="NADP_OxRdtase_dom"/>
</dbReference>
<sequence>MIKRYIKRYLEAIADFTDTSQPPQRSPELLTQIDQTTMEYTTLGRTGLKVSVMGLGSGGYSQMGQKTGKTKKESVELVRTALDFGINFFDTAEAYNTEHIIGKAIQPIEREQVILSTKKTLIDKGRLITSKELVKGIDRSLYNLRSDYIDIYNLHGVKPDQYNYILTELVPVLFKMRDAGKIRFIGITEAFIDDPSHQMLQRAVQDNCWDTIMLGFNILNQSARHQVLPQAIDKKIGVLAMFAVRRALSNQENLKQAILRLKNMGYSELEDLDRDNPLGFLFHEQGAKNITDAAYRFSRHQPGIDLVLFGTGNVEHLSANITSLLSPPLPSSDTLKLNQIFTKVDDFTGN</sequence>
<feature type="domain" description="NADP-dependent oxidoreductase" evidence="1">
    <location>
        <begin position="55"/>
        <end position="337"/>
    </location>
</feature>
<keyword evidence="3" id="KW-1185">Reference proteome</keyword>
<dbReference type="PANTHER" id="PTHR43312">
    <property type="entry name" value="D-THREO-ALDOSE 1-DEHYDROGENASE"/>
    <property type="match status" value="1"/>
</dbReference>
<evidence type="ECO:0000313" key="2">
    <source>
        <dbReference type="EMBL" id="MDJ1172693.1"/>
    </source>
</evidence>
<dbReference type="Pfam" id="PF00248">
    <property type="entry name" value="Aldo_ket_red"/>
    <property type="match status" value="1"/>
</dbReference>
<dbReference type="PRINTS" id="PR00069">
    <property type="entry name" value="ALDKETRDTASE"/>
</dbReference>
<dbReference type="PANTHER" id="PTHR43312:SF1">
    <property type="entry name" value="NADP-DEPENDENT OXIDOREDUCTASE DOMAIN-CONTAINING PROTEIN"/>
    <property type="match status" value="1"/>
</dbReference>
<proteinExistence type="predicted"/>
<evidence type="ECO:0000259" key="1">
    <source>
        <dbReference type="Pfam" id="PF00248"/>
    </source>
</evidence>
<dbReference type="InterPro" id="IPR020471">
    <property type="entry name" value="AKR"/>
</dbReference>
<dbReference type="EMBL" id="JAQOSO010000003">
    <property type="protein sequence ID" value="MDJ1172693.1"/>
    <property type="molecule type" value="Genomic_DNA"/>
</dbReference>
<dbReference type="InterPro" id="IPR036812">
    <property type="entry name" value="NAD(P)_OxRdtase_dom_sf"/>
</dbReference>
<evidence type="ECO:0000313" key="3">
    <source>
        <dbReference type="Proteomes" id="UP001235849"/>
    </source>
</evidence>
<dbReference type="InterPro" id="IPR053135">
    <property type="entry name" value="AKR2_Oxidoreductase"/>
</dbReference>
<gene>
    <name evidence="2" type="ORF">PMG25_01135</name>
</gene>
<name>A0ABT7B0J5_9CYAN</name>
<reference evidence="2 3" key="1">
    <citation type="submission" date="2023-01" db="EMBL/GenBank/DDBJ databases">
        <title>Novel diversity within Roseofilum (Cyanobacteria; Desertifilaceae) from marine benthic mats with descriptions of four novel species.</title>
        <authorList>
            <person name="Wang Y."/>
            <person name="Berthold D.E."/>
            <person name="Hu J."/>
            <person name="Lefler F.W."/>
            <person name="Laughinghouse H.D. IV."/>
        </authorList>
    </citation>
    <scope>NUCLEOTIDE SEQUENCE [LARGE SCALE GENOMIC DNA]</scope>
    <source>
        <strain evidence="2 3">BLCC-M114</strain>
    </source>
</reference>
<protein>
    <submittedName>
        <fullName evidence="2">Aldo/keto reductase</fullName>
    </submittedName>
</protein>
<comment type="caution">
    <text evidence="2">The sequence shown here is derived from an EMBL/GenBank/DDBJ whole genome shotgun (WGS) entry which is preliminary data.</text>
</comment>
<accession>A0ABT7B0J5</accession>
<dbReference type="CDD" id="cd19105">
    <property type="entry name" value="AKR_unchar"/>
    <property type="match status" value="1"/>
</dbReference>
<dbReference type="Proteomes" id="UP001235849">
    <property type="component" value="Unassembled WGS sequence"/>
</dbReference>